<reference evidence="1" key="1">
    <citation type="journal article" date="2015" name="Nature">
        <title>Complex archaea that bridge the gap between prokaryotes and eukaryotes.</title>
        <authorList>
            <person name="Spang A."/>
            <person name="Saw J.H."/>
            <person name="Jorgensen S.L."/>
            <person name="Zaremba-Niedzwiedzka K."/>
            <person name="Martijn J."/>
            <person name="Lind A.E."/>
            <person name="van Eijk R."/>
            <person name="Schleper C."/>
            <person name="Guy L."/>
            <person name="Ettema T.J."/>
        </authorList>
    </citation>
    <scope>NUCLEOTIDE SEQUENCE</scope>
</reference>
<comment type="caution">
    <text evidence="1">The sequence shown here is derived from an EMBL/GenBank/DDBJ whole genome shotgun (WGS) entry which is preliminary data.</text>
</comment>
<accession>A0A0F8YFN8</accession>
<sequence>DEWRELARPLEELTGIKHSAFDPDVLFHYEGRKSVSIPRWLLELINKGLEERENEETKRQTSRS</sequence>
<gene>
    <name evidence="1" type="ORF">LCGC14_2903520</name>
</gene>
<dbReference type="AlphaFoldDB" id="A0A0F8YFN8"/>
<feature type="non-terminal residue" evidence="1">
    <location>
        <position position="1"/>
    </location>
</feature>
<dbReference type="EMBL" id="LAZR01057239">
    <property type="protein sequence ID" value="KKK72475.1"/>
    <property type="molecule type" value="Genomic_DNA"/>
</dbReference>
<name>A0A0F8YFN8_9ZZZZ</name>
<proteinExistence type="predicted"/>
<protein>
    <submittedName>
        <fullName evidence="1">Uncharacterized protein</fullName>
    </submittedName>
</protein>
<organism evidence="1">
    <name type="scientific">marine sediment metagenome</name>
    <dbReference type="NCBI Taxonomy" id="412755"/>
    <lineage>
        <taxon>unclassified sequences</taxon>
        <taxon>metagenomes</taxon>
        <taxon>ecological metagenomes</taxon>
    </lineage>
</organism>
<evidence type="ECO:0000313" key="1">
    <source>
        <dbReference type="EMBL" id="KKK72475.1"/>
    </source>
</evidence>